<dbReference type="AlphaFoldDB" id="A0A829YLQ8"/>
<dbReference type="Proteomes" id="UP000445000">
    <property type="component" value="Unassembled WGS sequence"/>
</dbReference>
<dbReference type="RefSeq" id="WP_161815889.1">
    <property type="nucleotide sequence ID" value="NZ_BLJN01000008.1"/>
</dbReference>
<accession>A0A829YLQ8</accession>
<feature type="domain" description="Cytochrome c-552/4" evidence="2">
    <location>
        <begin position="65"/>
        <end position="136"/>
    </location>
</feature>
<keyword evidence="1" id="KW-0732">Signal</keyword>
<evidence type="ECO:0000259" key="2">
    <source>
        <dbReference type="Pfam" id="PF13435"/>
    </source>
</evidence>
<comment type="caution">
    <text evidence="3">The sequence shown here is derived from an EMBL/GenBank/DDBJ whole genome shotgun (WGS) entry which is preliminary data.</text>
</comment>
<dbReference type="Pfam" id="PF13435">
    <property type="entry name" value="Cytochrome_C554"/>
    <property type="match status" value="1"/>
</dbReference>
<sequence length="436" mass="47740">MGWRPGAFLRTHALWLVAALLGVSVRALAIEPGIADYKHMGVASCATSVCHGKLAPQSDKDVALNEYRIWQQEDRHAQAFRTLELAESKRIAANLGLPNATAAKICLDCHADNVPSEKRGPKFQISDGVGCEACHGGSEKWLESHAEEKATHKDNLARGMYPSEQPLKRAQVCLGCHLGTKDQFATHAIMGAGHPRLSFELEAYTTNQPAHFIVDADYDQRKGKIAGMNLWVTGQLETTRRYLSLLQTNMFHAGNMFPELAFYDCHSCHHPMDKIRWNSARAGAGIKPGTVRLQTQNLIVLQALTDTFEPAATAQLAELTNALIRAGQRDRAAVNEAAKALLNWLGPRDALARRQYSSADVIKMRKNLARYAATDKAGDYAAAEQIVLGLESLSYTIGDRNSKKAALDALYNAVKNDTTFSPQQFATAAANAQKSF</sequence>
<organism evidence="3 4">
    <name type="scientific">Steroidobacter agaridevorans</name>
    <dbReference type="NCBI Taxonomy" id="2695856"/>
    <lineage>
        <taxon>Bacteria</taxon>
        <taxon>Pseudomonadati</taxon>
        <taxon>Pseudomonadota</taxon>
        <taxon>Gammaproteobacteria</taxon>
        <taxon>Steroidobacterales</taxon>
        <taxon>Steroidobacteraceae</taxon>
        <taxon>Steroidobacter</taxon>
    </lineage>
</organism>
<proteinExistence type="predicted"/>
<dbReference type="SUPFAM" id="SSF48695">
    <property type="entry name" value="Multiheme cytochromes"/>
    <property type="match status" value="1"/>
</dbReference>
<evidence type="ECO:0000256" key="1">
    <source>
        <dbReference type="ARBA" id="ARBA00022729"/>
    </source>
</evidence>
<dbReference type="InterPro" id="IPR051829">
    <property type="entry name" value="Multiheme_Cytochr_ET"/>
</dbReference>
<dbReference type="InterPro" id="IPR023155">
    <property type="entry name" value="Cyt_c-552/4"/>
</dbReference>
<reference evidence="4" key="1">
    <citation type="submission" date="2020-01" db="EMBL/GenBank/DDBJ databases">
        <title>'Steroidobacter agaridevorans' sp. nov., agar-degrading bacteria isolated from rhizosphere soils.</title>
        <authorList>
            <person name="Ikenaga M."/>
            <person name="Kataoka M."/>
            <person name="Murouchi A."/>
            <person name="Katsuragi S."/>
            <person name="Sakai M."/>
        </authorList>
    </citation>
    <scope>NUCLEOTIDE SEQUENCE [LARGE SCALE GENOMIC DNA]</scope>
    <source>
        <strain evidence="4">YU21-B</strain>
    </source>
</reference>
<keyword evidence="4" id="KW-1185">Reference proteome</keyword>
<evidence type="ECO:0000313" key="3">
    <source>
        <dbReference type="EMBL" id="GFE84297.1"/>
    </source>
</evidence>
<protein>
    <recommendedName>
        <fullName evidence="2">Cytochrome c-552/4 domain-containing protein</fullName>
    </recommendedName>
</protein>
<dbReference type="PANTHER" id="PTHR35038">
    <property type="entry name" value="DISSIMILATORY SULFITE REDUCTASE SIRA"/>
    <property type="match status" value="1"/>
</dbReference>
<dbReference type="InterPro" id="IPR036280">
    <property type="entry name" value="Multihaem_cyt_sf"/>
</dbReference>
<evidence type="ECO:0000313" key="4">
    <source>
        <dbReference type="Proteomes" id="UP000445000"/>
    </source>
</evidence>
<gene>
    <name evidence="3" type="ORF">GCM10011487_62970</name>
</gene>
<dbReference type="EMBL" id="BLJN01000008">
    <property type="protein sequence ID" value="GFE84297.1"/>
    <property type="molecule type" value="Genomic_DNA"/>
</dbReference>
<dbReference type="Gene3D" id="1.10.1130.10">
    <property type="entry name" value="Flavocytochrome C3, Chain A"/>
    <property type="match status" value="1"/>
</dbReference>
<name>A0A829YLQ8_9GAMM</name>